<evidence type="ECO:0000313" key="2">
    <source>
        <dbReference type="Proteomes" id="UP001177595"/>
    </source>
</evidence>
<organism evidence="1 2">
    <name type="scientific">Arsenophonus nasoniae</name>
    <name type="common">son-killer infecting Nasonia vitripennis</name>
    <dbReference type="NCBI Taxonomy" id="638"/>
    <lineage>
        <taxon>Bacteria</taxon>
        <taxon>Pseudomonadati</taxon>
        <taxon>Pseudomonadota</taxon>
        <taxon>Gammaproteobacteria</taxon>
        <taxon>Enterobacterales</taxon>
        <taxon>Morganellaceae</taxon>
        <taxon>Arsenophonus</taxon>
    </lineage>
</organism>
<sequence length="44" mass="5570">MLDYKPIYWFSGLYLQPQHLQTQQLHDEYWRARYQLLTKPWAWG</sequence>
<gene>
    <name evidence="1" type="ORF">QE210_01585</name>
</gene>
<proteinExistence type="predicted"/>
<protein>
    <submittedName>
        <fullName evidence="1">Uncharacterized protein</fullName>
    </submittedName>
</protein>
<dbReference type="RefSeq" id="WP_280625289.1">
    <property type="nucleotide sequence ID" value="NZ_CP123504.1"/>
</dbReference>
<reference evidence="1" key="1">
    <citation type="submission" date="2023-04" db="EMBL/GenBank/DDBJ databases">
        <title>Genome dynamics across the evolutionary transition to endosymbiosis.</title>
        <authorList>
            <person name="Siozios S."/>
            <person name="Nadal-Jimenez P."/>
            <person name="Azagi T."/>
            <person name="Sprong H."/>
            <person name="Frost C.L."/>
            <person name="Parratt S.R."/>
            <person name="Taylor G."/>
            <person name="Brettell L."/>
            <person name="Lew K.C."/>
            <person name="Croft L."/>
            <person name="King K.C."/>
            <person name="Brockhurst M.A."/>
            <person name="Hypsa V."/>
            <person name="Novakova E."/>
            <person name="Darby A.C."/>
            <person name="Hurst G.D.D."/>
        </authorList>
    </citation>
    <scope>NUCLEOTIDE SEQUENCE</scope>
    <source>
        <strain evidence="1">APv</strain>
    </source>
</reference>
<dbReference type="EMBL" id="CP123504">
    <property type="protein sequence ID" value="WGM01845.1"/>
    <property type="molecule type" value="Genomic_DNA"/>
</dbReference>
<evidence type="ECO:0000313" key="1">
    <source>
        <dbReference type="EMBL" id="WGM01845.1"/>
    </source>
</evidence>
<accession>A0AA95GRY0</accession>
<name>A0AA95GRY0_9GAMM</name>
<dbReference type="Proteomes" id="UP001177595">
    <property type="component" value="Chromosome"/>
</dbReference>
<dbReference type="AlphaFoldDB" id="A0AA95GRY0"/>